<sequence length="208" mass="24086">MVTSFYDSGVCRQFNMLGAYIGYYEELPLAGESKVYSTPLRANLPPDCLGYTQEPTKGCDLSDSESSSDVDESEDTISEDDVADDSDLESTAPICDELLSKLQEAESTIMALQEGIDRMNKDHFELEKIMMTTYYDDQQRSKDECLHLQEQLEKMQKQMSEMKQSQQQNEEFWDERKREINDLMNDVILNVKDMYRYQELCTVFEATD</sequence>
<comment type="caution">
    <text evidence="3">The sequence shown here is derived from an EMBL/GenBank/DDBJ whole genome shotgun (WGS) entry which is preliminary data.</text>
</comment>
<evidence type="ECO:0000313" key="3">
    <source>
        <dbReference type="EMBL" id="KAK1939568.1"/>
    </source>
</evidence>
<evidence type="ECO:0000256" key="1">
    <source>
        <dbReference type="SAM" id="Coils"/>
    </source>
</evidence>
<dbReference type="Proteomes" id="UP001195914">
    <property type="component" value="Unassembled WGS sequence"/>
</dbReference>
<evidence type="ECO:0000256" key="2">
    <source>
        <dbReference type="SAM" id="MobiDB-lite"/>
    </source>
</evidence>
<proteinExistence type="predicted"/>
<keyword evidence="4" id="KW-1185">Reference proteome</keyword>
<organism evidence="3 4">
    <name type="scientific">Babesia divergens</name>
    <dbReference type="NCBI Taxonomy" id="32595"/>
    <lineage>
        <taxon>Eukaryota</taxon>
        <taxon>Sar</taxon>
        <taxon>Alveolata</taxon>
        <taxon>Apicomplexa</taxon>
        <taxon>Aconoidasida</taxon>
        <taxon>Piroplasmida</taxon>
        <taxon>Babesiidae</taxon>
        <taxon>Babesia</taxon>
    </lineage>
</organism>
<feature type="compositionally biased region" description="Acidic residues" evidence="2">
    <location>
        <begin position="62"/>
        <end position="87"/>
    </location>
</feature>
<feature type="region of interest" description="Disordered" evidence="2">
    <location>
        <begin position="53"/>
        <end position="87"/>
    </location>
</feature>
<keyword evidence="1" id="KW-0175">Coiled coil</keyword>
<evidence type="ECO:0000313" key="4">
    <source>
        <dbReference type="Proteomes" id="UP001195914"/>
    </source>
</evidence>
<dbReference type="EMBL" id="JAHBMH010000007">
    <property type="protein sequence ID" value="KAK1939568.1"/>
    <property type="molecule type" value="Genomic_DNA"/>
</dbReference>
<name>A0AAD9GJP4_BABDI</name>
<reference evidence="3" key="1">
    <citation type="journal article" date="2014" name="Nucleic Acids Res.">
        <title>The evolutionary dynamics of variant antigen genes in Babesia reveal a history of genomic innovation underlying host-parasite interaction.</title>
        <authorList>
            <person name="Jackson A.P."/>
            <person name="Otto T.D."/>
            <person name="Darby A."/>
            <person name="Ramaprasad A."/>
            <person name="Xia D."/>
            <person name="Echaide I.E."/>
            <person name="Farber M."/>
            <person name="Gahlot S."/>
            <person name="Gamble J."/>
            <person name="Gupta D."/>
            <person name="Gupta Y."/>
            <person name="Jackson L."/>
            <person name="Malandrin L."/>
            <person name="Malas T.B."/>
            <person name="Moussa E."/>
            <person name="Nair M."/>
            <person name="Reid A.J."/>
            <person name="Sanders M."/>
            <person name="Sharma J."/>
            <person name="Tracey A."/>
            <person name="Quail M.A."/>
            <person name="Weir W."/>
            <person name="Wastling J.M."/>
            <person name="Hall N."/>
            <person name="Willadsen P."/>
            <person name="Lingelbach K."/>
            <person name="Shiels B."/>
            <person name="Tait A."/>
            <person name="Berriman M."/>
            <person name="Allred D.R."/>
            <person name="Pain A."/>
        </authorList>
    </citation>
    <scope>NUCLEOTIDE SEQUENCE</scope>
    <source>
        <strain evidence="3">1802A</strain>
    </source>
</reference>
<feature type="coiled-coil region" evidence="1">
    <location>
        <begin position="95"/>
        <end position="169"/>
    </location>
</feature>
<accession>A0AAD9GJP4</accession>
<gene>
    <name evidence="3" type="ORF">X943_001110</name>
</gene>
<dbReference type="AlphaFoldDB" id="A0AAD9GJP4"/>
<reference evidence="3" key="2">
    <citation type="submission" date="2021-05" db="EMBL/GenBank/DDBJ databases">
        <authorList>
            <person name="Pain A."/>
        </authorList>
    </citation>
    <scope>NUCLEOTIDE SEQUENCE</scope>
    <source>
        <strain evidence="3">1802A</strain>
    </source>
</reference>
<protein>
    <submittedName>
        <fullName evidence="3">Uncharacterized protein</fullName>
    </submittedName>
</protein>